<organism evidence="4 5">
    <name type="scientific">Segnochrobactrum spirostomi</name>
    <dbReference type="NCBI Taxonomy" id="2608987"/>
    <lineage>
        <taxon>Bacteria</taxon>
        <taxon>Pseudomonadati</taxon>
        <taxon>Pseudomonadota</taxon>
        <taxon>Alphaproteobacteria</taxon>
        <taxon>Hyphomicrobiales</taxon>
        <taxon>Segnochrobactraceae</taxon>
        <taxon>Segnochrobactrum</taxon>
    </lineage>
</organism>
<dbReference type="CDD" id="cd05286">
    <property type="entry name" value="QOR2"/>
    <property type="match status" value="1"/>
</dbReference>
<keyword evidence="5" id="KW-1185">Reference proteome</keyword>
<dbReference type="SUPFAM" id="SSF50129">
    <property type="entry name" value="GroES-like"/>
    <property type="match status" value="1"/>
</dbReference>
<dbReference type="RefSeq" id="WP_153477885.1">
    <property type="nucleotide sequence ID" value="NZ_VWNA01000001.1"/>
</dbReference>
<keyword evidence="1" id="KW-0521">NADP</keyword>
<dbReference type="Proteomes" id="UP000332515">
    <property type="component" value="Unassembled WGS sequence"/>
</dbReference>
<gene>
    <name evidence="4" type="ORF">F0357_01325</name>
</gene>
<evidence type="ECO:0000256" key="1">
    <source>
        <dbReference type="ARBA" id="ARBA00022857"/>
    </source>
</evidence>
<dbReference type="NCBIfam" id="NF008024">
    <property type="entry name" value="PRK10754.1"/>
    <property type="match status" value="1"/>
</dbReference>
<reference evidence="4 5" key="1">
    <citation type="submission" date="2019-09" db="EMBL/GenBank/DDBJ databases">
        <title>Segnochrobactrum spirostomi gen. nov., sp. nov., isolated from the ciliate Spirostomum cf. yagiui and description of a novel family, Segnochrobactraceae fam. nov. within the order Rhizobiales of the class Alphaproteobacteria.</title>
        <authorList>
            <person name="Akter S."/>
            <person name="Shazib S.U.A."/>
            <person name="Shin M.K."/>
        </authorList>
    </citation>
    <scope>NUCLEOTIDE SEQUENCE [LARGE SCALE GENOMIC DNA]</scope>
    <source>
        <strain evidence="4 5">Sp-1</strain>
    </source>
</reference>
<dbReference type="SUPFAM" id="SSF51735">
    <property type="entry name" value="NAD(P)-binding Rossmann-fold domains"/>
    <property type="match status" value="1"/>
</dbReference>
<evidence type="ECO:0000313" key="4">
    <source>
        <dbReference type="EMBL" id="MQT11334.1"/>
    </source>
</evidence>
<evidence type="ECO:0000256" key="2">
    <source>
        <dbReference type="ARBA" id="ARBA00023002"/>
    </source>
</evidence>
<evidence type="ECO:0000313" key="5">
    <source>
        <dbReference type="Proteomes" id="UP000332515"/>
    </source>
</evidence>
<dbReference type="SMART" id="SM00829">
    <property type="entry name" value="PKS_ER"/>
    <property type="match status" value="1"/>
</dbReference>
<dbReference type="InterPro" id="IPR020843">
    <property type="entry name" value="ER"/>
</dbReference>
<dbReference type="Gene3D" id="3.90.180.10">
    <property type="entry name" value="Medium-chain alcohol dehydrogenases, catalytic domain"/>
    <property type="match status" value="1"/>
</dbReference>
<dbReference type="GO" id="GO:0003960">
    <property type="term" value="F:quinone reductase (NADPH) activity"/>
    <property type="evidence" value="ECO:0007669"/>
    <property type="project" value="InterPro"/>
</dbReference>
<dbReference type="EMBL" id="VWNA01000001">
    <property type="protein sequence ID" value="MQT11334.1"/>
    <property type="molecule type" value="Genomic_DNA"/>
</dbReference>
<evidence type="ECO:0000259" key="3">
    <source>
        <dbReference type="SMART" id="SM00829"/>
    </source>
</evidence>
<dbReference type="InterPro" id="IPR013154">
    <property type="entry name" value="ADH-like_N"/>
</dbReference>
<dbReference type="GO" id="GO:0035925">
    <property type="term" value="F:mRNA 3'-UTR AU-rich region binding"/>
    <property type="evidence" value="ECO:0007669"/>
    <property type="project" value="TreeGrafter"/>
</dbReference>
<dbReference type="GO" id="GO:0070402">
    <property type="term" value="F:NADPH binding"/>
    <property type="evidence" value="ECO:0007669"/>
    <property type="project" value="TreeGrafter"/>
</dbReference>
<dbReference type="InterPro" id="IPR047618">
    <property type="entry name" value="QOR-like"/>
</dbReference>
<dbReference type="FunFam" id="3.40.50.720:FF:000053">
    <property type="entry name" value="Quinone oxidoreductase 1"/>
    <property type="match status" value="1"/>
</dbReference>
<dbReference type="PANTHER" id="PTHR48106:SF13">
    <property type="entry name" value="QUINONE OXIDOREDUCTASE-RELATED"/>
    <property type="match status" value="1"/>
</dbReference>
<comment type="caution">
    <text evidence="4">The sequence shown here is derived from an EMBL/GenBank/DDBJ whole genome shotgun (WGS) entry which is preliminary data.</text>
</comment>
<dbReference type="Gene3D" id="3.40.50.720">
    <property type="entry name" value="NAD(P)-binding Rossmann-like Domain"/>
    <property type="match status" value="1"/>
</dbReference>
<dbReference type="AlphaFoldDB" id="A0A6A7XXI6"/>
<dbReference type="Pfam" id="PF08240">
    <property type="entry name" value="ADH_N"/>
    <property type="match status" value="1"/>
</dbReference>
<proteinExistence type="predicted"/>
<dbReference type="Pfam" id="PF00107">
    <property type="entry name" value="ADH_zinc_N"/>
    <property type="match status" value="1"/>
</dbReference>
<accession>A0A6A7XXI6</accession>
<name>A0A6A7XXI6_9HYPH</name>
<dbReference type="GO" id="GO:0005829">
    <property type="term" value="C:cytosol"/>
    <property type="evidence" value="ECO:0007669"/>
    <property type="project" value="TreeGrafter"/>
</dbReference>
<protein>
    <submittedName>
        <fullName evidence="4">Quinone oxidoreductase</fullName>
    </submittedName>
</protein>
<dbReference type="InterPro" id="IPR011032">
    <property type="entry name" value="GroES-like_sf"/>
</dbReference>
<keyword evidence="2" id="KW-0560">Oxidoreductase</keyword>
<dbReference type="InterPro" id="IPR036291">
    <property type="entry name" value="NAD(P)-bd_dom_sf"/>
</dbReference>
<feature type="domain" description="Enoyl reductase (ER)" evidence="3">
    <location>
        <begin position="18"/>
        <end position="328"/>
    </location>
</feature>
<dbReference type="InterPro" id="IPR013149">
    <property type="entry name" value="ADH-like_C"/>
</dbReference>
<sequence>MSELSPLLTKAVRVRETGGPEVLKVEEIAVPAPKPGEALIRQTAIGLNYIDTYFRSGLYKTELPFVPGSEGAGVVEALGEGVTGLAVGDRVAYAGGPLGAYAERRVIPADRLVKVPDGVSDDVAAAIMLKGLTAHYLLFKTFPVRAGTVILFHAAAGGVGSIAGQWAHRLGAVTIGTVGSAAKVDAARRNGYAYVIDTSREDFVARINEITDGRGVDVAYDSIGRDTFPATLDTLRPRGMWVTFGQSSGALPPIDSQILSQKGSLFMTRPTLFHYIADRRELEEAAAALFEAVGSGLVEIAVDTYPLDHAADAHRDLQARRTTGSVVLKP</sequence>
<dbReference type="PANTHER" id="PTHR48106">
    <property type="entry name" value="QUINONE OXIDOREDUCTASE PIG3-RELATED"/>
    <property type="match status" value="1"/>
</dbReference>